<comment type="caution">
    <text evidence="6">The sequence shown here is derived from an EMBL/GenBank/DDBJ whole genome shotgun (WGS) entry which is preliminary data.</text>
</comment>
<evidence type="ECO:0000256" key="4">
    <source>
        <dbReference type="ARBA" id="ARBA00023098"/>
    </source>
</evidence>
<evidence type="ECO:0000256" key="3">
    <source>
        <dbReference type="ARBA" id="ARBA00022679"/>
    </source>
</evidence>
<evidence type="ECO:0000313" key="6">
    <source>
        <dbReference type="EMBL" id="MBD2195981.1"/>
    </source>
</evidence>
<keyword evidence="2" id="KW-0444">Lipid biosynthesis</keyword>
<dbReference type="PANTHER" id="PTHR37323:SF1">
    <property type="entry name" value="L-ORNITHINE N(ALPHA)-ACYLTRANSFERASE"/>
    <property type="match status" value="1"/>
</dbReference>
<dbReference type="Pfam" id="PF13444">
    <property type="entry name" value="Acetyltransf_5"/>
    <property type="match status" value="1"/>
</dbReference>
<dbReference type="SUPFAM" id="SSF55729">
    <property type="entry name" value="Acyl-CoA N-acyltransferases (Nat)"/>
    <property type="match status" value="1"/>
</dbReference>
<evidence type="ECO:0000256" key="2">
    <source>
        <dbReference type="ARBA" id="ARBA00022516"/>
    </source>
</evidence>
<gene>
    <name evidence="6" type="ORF">H6G24_10810</name>
</gene>
<evidence type="ECO:0000313" key="7">
    <source>
        <dbReference type="Proteomes" id="UP000658514"/>
    </source>
</evidence>
<sequence>MEISCPNTDNQRNSALALKDFPVLQNKKYILKLATTEAELESIYRLRFEVFNLELGLGFSNSNINQMDRDRFDEVCHHLLLISQVTGKTIGTYRMQTYKMASQGLGFDAADIFNLSSIPESILQMSVEVGRACIAKEYRNIQALLLLWEGLANYLIYSQSKYFFGCASLLTQNPWEAVCAYHYFQCNNWMHPQILVYPHPEYSLEISQNCPELCNVSLPNIMQAYLTIGAKICSLPAIDRQFQTIDFLTISNIEEFTKWHSRK</sequence>
<dbReference type="EMBL" id="JACJQH010000014">
    <property type="protein sequence ID" value="MBD2195981.1"/>
    <property type="molecule type" value="Genomic_DNA"/>
</dbReference>
<dbReference type="InterPro" id="IPR052351">
    <property type="entry name" value="Ornithine_N-alpha-AT"/>
</dbReference>
<reference evidence="6 7" key="1">
    <citation type="journal article" date="2020" name="ISME J.">
        <title>Comparative genomics reveals insights into cyanobacterial evolution and habitat adaptation.</title>
        <authorList>
            <person name="Chen M.Y."/>
            <person name="Teng W.K."/>
            <person name="Zhao L."/>
            <person name="Hu C.X."/>
            <person name="Zhou Y.K."/>
            <person name="Han B.P."/>
            <person name="Song L.R."/>
            <person name="Shu W.S."/>
        </authorList>
    </citation>
    <scope>NUCLEOTIDE SEQUENCE [LARGE SCALE GENOMIC DNA]</scope>
    <source>
        <strain evidence="6 7">FACHB-288</strain>
    </source>
</reference>
<keyword evidence="3" id="KW-0808">Transferase</keyword>
<protein>
    <submittedName>
        <fullName evidence="6">GNAT family N-acetyltransferase</fullName>
    </submittedName>
</protein>
<organism evidence="6 7">
    <name type="scientific">Calothrix parietina FACHB-288</name>
    <dbReference type="NCBI Taxonomy" id="2692896"/>
    <lineage>
        <taxon>Bacteria</taxon>
        <taxon>Bacillati</taxon>
        <taxon>Cyanobacteriota</taxon>
        <taxon>Cyanophyceae</taxon>
        <taxon>Nostocales</taxon>
        <taxon>Calotrichaceae</taxon>
        <taxon>Calothrix</taxon>
    </lineage>
</organism>
<keyword evidence="4" id="KW-0443">Lipid metabolism</keyword>
<dbReference type="PANTHER" id="PTHR37323">
    <property type="entry name" value="GCN5-RELATED N-ACETYLTRANSFERASE"/>
    <property type="match status" value="1"/>
</dbReference>
<name>A0ABR8A7K5_9CYAN</name>
<evidence type="ECO:0000256" key="1">
    <source>
        <dbReference type="ARBA" id="ARBA00005189"/>
    </source>
</evidence>
<keyword evidence="7" id="KW-1185">Reference proteome</keyword>
<dbReference type="InterPro" id="IPR016181">
    <property type="entry name" value="Acyl_CoA_acyltransferase"/>
</dbReference>
<proteinExistence type="predicted"/>
<comment type="pathway">
    <text evidence="1">Lipid metabolism.</text>
</comment>
<dbReference type="RefSeq" id="WP_190540451.1">
    <property type="nucleotide sequence ID" value="NZ_CAWPNO010000045.1"/>
</dbReference>
<dbReference type="Proteomes" id="UP000658514">
    <property type="component" value="Unassembled WGS sequence"/>
</dbReference>
<keyword evidence="5" id="KW-0012">Acyltransferase</keyword>
<dbReference type="Gene3D" id="3.40.630.30">
    <property type="match status" value="1"/>
</dbReference>
<evidence type="ECO:0000256" key="5">
    <source>
        <dbReference type="ARBA" id="ARBA00023315"/>
    </source>
</evidence>
<accession>A0ABR8A7K5</accession>